<dbReference type="OrthoDB" id="5684515at2"/>
<protein>
    <submittedName>
        <fullName evidence="1">N-acetylglutamate synthase</fullName>
    </submittedName>
</protein>
<proteinExistence type="predicted"/>
<organism evidence="1 2">
    <name type="scientific">Peribacillus cavernae</name>
    <dbReference type="NCBI Taxonomy" id="1674310"/>
    <lineage>
        <taxon>Bacteria</taxon>
        <taxon>Bacillati</taxon>
        <taxon>Bacillota</taxon>
        <taxon>Bacilli</taxon>
        <taxon>Bacillales</taxon>
        <taxon>Bacillaceae</taxon>
        <taxon>Peribacillus</taxon>
    </lineage>
</organism>
<reference evidence="1 2" key="1">
    <citation type="submission" date="2018-12" db="EMBL/GenBank/DDBJ databases">
        <title>Bacillus chawlae sp. nov., Bacillus glennii sp. nov., and Bacillus saganii sp. nov. Isolated from the Vehicle Assembly Building at Kennedy Space Center where the Viking Spacecraft were Assembled.</title>
        <authorList>
            <person name="Seuylemezian A."/>
            <person name="Vaishampayan P."/>
        </authorList>
    </citation>
    <scope>NUCLEOTIDE SEQUENCE [LARGE SCALE GENOMIC DNA]</scope>
    <source>
        <strain evidence="1 2">L5</strain>
    </source>
</reference>
<dbReference type="Pfam" id="PF26421">
    <property type="entry name" value="Avidin_like"/>
    <property type="match status" value="1"/>
</dbReference>
<dbReference type="AlphaFoldDB" id="A0A3S0W635"/>
<evidence type="ECO:0000313" key="2">
    <source>
        <dbReference type="Proteomes" id="UP000267430"/>
    </source>
</evidence>
<dbReference type="InterPro" id="IPR058595">
    <property type="entry name" value="Avidin-like"/>
</dbReference>
<comment type="caution">
    <text evidence="1">The sequence shown here is derived from an EMBL/GenBank/DDBJ whole genome shotgun (WGS) entry which is preliminary data.</text>
</comment>
<accession>A0A3S0W635</accession>
<name>A0A3S0W635_9BACI</name>
<gene>
    <name evidence="1" type="ORF">ELQ35_11475</name>
</gene>
<dbReference type="EMBL" id="RYZZ01000015">
    <property type="protein sequence ID" value="RUQ28542.1"/>
    <property type="molecule type" value="Genomic_DNA"/>
</dbReference>
<dbReference type="RefSeq" id="WP_126864966.1">
    <property type="nucleotide sequence ID" value="NZ_JAUSTX010000007.1"/>
</dbReference>
<evidence type="ECO:0000313" key="1">
    <source>
        <dbReference type="EMBL" id="RUQ28542.1"/>
    </source>
</evidence>
<keyword evidence="2" id="KW-1185">Reference proteome</keyword>
<dbReference type="Proteomes" id="UP000267430">
    <property type="component" value="Unassembled WGS sequence"/>
</dbReference>
<sequence length="130" mass="14769">MQNKRSVQLNYNNLVFKAVSNTENGETSAETIFHYKQEGKILSATYKGGAILYGSLVGFVDDDFRLHFRYSQVNNDYQLRSGECTSSPEILADGRIRLHEKWQWSIDDNSEGVSVVEEVKSKEILLVSES</sequence>